<feature type="chain" id="PRO_5011695352" evidence="5">
    <location>
        <begin position="20"/>
        <end position="383"/>
    </location>
</feature>
<dbReference type="InterPro" id="IPR017937">
    <property type="entry name" value="Thioredoxin_CS"/>
</dbReference>
<dbReference type="InterPro" id="IPR000866">
    <property type="entry name" value="AhpC/TSA"/>
</dbReference>
<dbReference type="SUPFAM" id="SSF52833">
    <property type="entry name" value="Thioredoxin-like"/>
    <property type="match status" value="1"/>
</dbReference>
<protein>
    <submittedName>
        <fullName evidence="7">Peroxiredoxin</fullName>
    </submittedName>
</protein>
<evidence type="ECO:0000256" key="5">
    <source>
        <dbReference type="SAM" id="SignalP"/>
    </source>
</evidence>
<dbReference type="RefSeq" id="WP_091152758.1">
    <property type="nucleotide sequence ID" value="NZ_FNAI01000012.1"/>
</dbReference>
<evidence type="ECO:0000256" key="3">
    <source>
        <dbReference type="ARBA" id="ARBA00023157"/>
    </source>
</evidence>
<dbReference type="CDD" id="cd02966">
    <property type="entry name" value="TlpA_like_family"/>
    <property type="match status" value="1"/>
</dbReference>
<gene>
    <name evidence="7" type="ORF">SAMN05216464_11225</name>
</gene>
<feature type="signal peptide" evidence="5">
    <location>
        <begin position="1"/>
        <end position="19"/>
    </location>
</feature>
<name>A0A1G7HU18_9SPHI</name>
<keyword evidence="5" id="KW-0732">Signal</keyword>
<evidence type="ECO:0000256" key="4">
    <source>
        <dbReference type="ARBA" id="ARBA00023284"/>
    </source>
</evidence>
<evidence type="ECO:0000256" key="1">
    <source>
        <dbReference type="ARBA" id="ARBA00004196"/>
    </source>
</evidence>
<sequence>MKNRIIAACVLLLTVFAFSCKNSSTFTINGELKNPGTIKLVYLVENDSTGLKVVDSTTLGEGGKFQFKHSSTYANFYKLRIGTNGSGEMAGAASNVYDLIAKNGDDIEFTTDNNDAAHAYTIKGSDESGKIQEFNKLSNVYASKNIKLGEQYQAKLQAEHKQVDSPLLKVLLPIYQKNIEDLSDATLKFVNDNKHSLAGFYAATSLDPIKYEPQLITYSDAIKGTFDDNPGIQQFIKQMEKVKVVAIGHKAPDFTVAGIDGKPIKLSDYKGKYVMLDFWASWCAPCRQENPNVVKQYAKFNSKGLNILGISLDKEKKDWQKAINDDKLTWQHGSDLNGFEGATERLYHIEAIPSNFIIDPQGNIAAKNITGTDLEAFLNKTFK</sequence>
<organism evidence="7 8">
    <name type="scientific">Mucilaginibacter pineti</name>
    <dbReference type="NCBI Taxonomy" id="1391627"/>
    <lineage>
        <taxon>Bacteria</taxon>
        <taxon>Pseudomonadati</taxon>
        <taxon>Bacteroidota</taxon>
        <taxon>Sphingobacteriia</taxon>
        <taxon>Sphingobacteriales</taxon>
        <taxon>Sphingobacteriaceae</taxon>
        <taxon>Mucilaginibacter</taxon>
    </lineage>
</organism>
<keyword evidence="2" id="KW-0201">Cytochrome c-type biogenesis</keyword>
<dbReference type="Pfam" id="PF14289">
    <property type="entry name" value="DUF4369"/>
    <property type="match status" value="1"/>
</dbReference>
<dbReference type="PROSITE" id="PS00194">
    <property type="entry name" value="THIOREDOXIN_1"/>
    <property type="match status" value="1"/>
</dbReference>
<keyword evidence="4" id="KW-0676">Redox-active center</keyword>
<dbReference type="GO" id="GO:0016209">
    <property type="term" value="F:antioxidant activity"/>
    <property type="evidence" value="ECO:0007669"/>
    <property type="project" value="InterPro"/>
</dbReference>
<dbReference type="PANTHER" id="PTHR42852">
    <property type="entry name" value="THIOL:DISULFIDE INTERCHANGE PROTEIN DSBE"/>
    <property type="match status" value="1"/>
</dbReference>
<proteinExistence type="predicted"/>
<dbReference type="PROSITE" id="PS51352">
    <property type="entry name" value="THIOREDOXIN_2"/>
    <property type="match status" value="1"/>
</dbReference>
<dbReference type="GO" id="GO:0016491">
    <property type="term" value="F:oxidoreductase activity"/>
    <property type="evidence" value="ECO:0007669"/>
    <property type="project" value="InterPro"/>
</dbReference>
<evidence type="ECO:0000259" key="6">
    <source>
        <dbReference type="PROSITE" id="PS51352"/>
    </source>
</evidence>
<keyword evidence="8" id="KW-1185">Reference proteome</keyword>
<dbReference type="InterPro" id="IPR050553">
    <property type="entry name" value="Thioredoxin_ResA/DsbE_sf"/>
</dbReference>
<dbReference type="GO" id="GO:0017004">
    <property type="term" value="P:cytochrome complex assembly"/>
    <property type="evidence" value="ECO:0007669"/>
    <property type="project" value="UniProtKB-KW"/>
</dbReference>
<dbReference type="InterPro" id="IPR013766">
    <property type="entry name" value="Thioredoxin_domain"/>
</dbReference>
<dbReference type="STRING" id="1391627.SAMN05216464_11225"/>
<keyword evidence="3" id="KW-1015">Disulfide bond</keyword>
<evidence type="ECO:0000313" key="8">
    <source>
        <dbReference type="Proteomes" id="UP000199072"/>
    </source>
</evidence>
<dbReference type="GO" id="GO:0030313">
    <property type="term" value="C:cell envelope"/>
    <property type="evidence" value="ECO:0007669"/>
    <property type="project" value="UniProtKB-SubCell"/>
</dbReference>
<dbReference type="OrthoDB" id="750178at2"/>
<accession>A0A1G7HU18</accession>
<dbReference type="Pfam" id="PF00578">
    <property type="entry name" value="AhpC-TSA"/>
    <property type="match status" value="1"/>
</dbReference>
<evidence type="ECO:0000256" key="2">
    <source>
        <dbReference type="ARBA" id="ARBA00022748"/>
    </source>
</evidence>
<dbReference type="AlphaFoldDB" id="A0A1G7HU18"/>
<dbReference type="PROSITE" id="PS51257">
    <property type="entry name" value="PROKAR_LIPOPROTEIN"/>
    <property type="match status" value="1"/>
</dbReference>
<dbReference type="InterPro" id="IPR036249">
    <property type="entry name" value="Thioredoxin-like_sf"/>
</dbReference>
<feature type="domain" description="Thioredoxin" evidence="6">
    <location>
        <begin position="245"/>
        <end position="383"/>
    </location>
</feature>
<dbReference type="InterPro" id="IPR025380">
    <property type="entry name" value="DUF4369"/>
</dbReference>
<dbReference type="PANTHER" id="PTHR42852:SF6">
    <property type="entry name" value="THIOL:DISULFIDE INTERCHANGE PROTEIN DSBE"/>
    <property type="match status" value="1"/>
</dbReference>
<dbReference type="Proteomes" id="UP000199072">
    <property type="component" value="Unassembled WGS sequence"/>
</dbReference>
<dbReference type="EMBL" id="FNAI01000012">
    <property type="protein sequence ID" value="SDF03828.1"/>
    <property type="molecule type" value="Genomic_DNA"/>
</dbReference>
<evidence type="ECO:0000313" key="7">
    <source>
        <dbReference type="EMBL" id="SDF03828.1"/>
    </source>
</evidence>
<reference evidence="7 8" key="1">
    <citation type="submission" date="2016-10" db="EMBL/GenBank/DDBJ databases">
        <authorList>
            <person name="de Groot N.N."/>
        </authorList>
    </citation>
    <scope>NUCLEOTIDE SEQUENCE [LARGE SCALE GENOMIC DNA]</scope>
    <source>
        <strain evidence="7 8">47C3B</strain>
    </source>
</reference>
<comment type="subcellular location">
    <subcellularLocation>
        <location evidence="1">Cell envelope</location>
    </subcellularLocation>
</comment>
<dbReference type="Gene3D" id="3.40.30.10">
    <property type="entry name" value="Glutaredoxin"/>
    <property type="match status" value="1"/>
</dbReference>